<proteinExistence type="predicted"/>
<evidence type="ECO:0000313" key="6">
    <source>
        <dbReference type="Proteomes" id="UP000549913"/>
    </source>
</evidence>
<dbReference type="PANTHER" id="PTHR42781:SF4">
    <property type="entry name" value="SPERMIDINE_PUTRESCINE IMPORT ATP-BINDING PROTEIN POTA"/>
    <property type="match status" value="1"/>
</dbReference>
<gene>
    <name evidence="5" type="ORF">BJ984_001660</name>
</gene>
<keyword evidence="6" id="KW-1185">Reference proteome</keyword>
<dbReference type="InterPro" id="IPR003593">
    <property type="entry name" value="AAA+_ATPase"/>
</dbReference>
<evidence type="ECO:0000256" key="1">
    <source>
        <dbReference type="ARBA" id="ARBA00022448"/>
    </source>
</evidence>
<dbReference type="PROSITE" id="PS00211">
    <property type="entry name" value="ABC_TRANSPORTER_1"/>
    <property type="match status" value="1"/>
</dbReference>
<dbReference type="InterPro" id="IPR027417">
    <property type="entry name" value="P-loop_NTPase"/>
</dbReference>
<comment type="caution">
    <text evidence="5">The sequence shown here is derived from an EMBL/GenBank/DDBJ whole genome shotgun (WGS) entry which is preliminary data.</text>
</comment>
<dbReference type="GO" id="GO:0005524">
    <property type="term" value="F:ATP binding"/>
    <property type="evidence" value="ECO:0007669"/>
    <property type="project" value="UniProtKB-KW"/>
</dbReference>
<protein>
    <submittedName>
        <fullName evidence="5">Molybdate transport system ATP-binding protein</fullName>
    </submittedName>
</protein>
<dbReference type="RefSeq" id="WP_179547617.1">
    <property type="nucleotide sequence ID" value="NZ_BSEW01000001.1"/>
</dbReference>
<dbReference type="GO" id="GO:0022857">
    <property type="term" value="F:transmembrane transporter activity"/>
    <property type="evidence" value="ECO:0007669"/>
    <property type="project" value="InterPro"/>
</dbReference>
<dbReference type="AlphaFoldDB" id="A0A852SNV9"/>
<reference evidence="5 6" key="1">
    <citation type="submission" date="2020-07" db="EMBL/GenBank/DDBJ databases">
        <title>Sequencing the genomes of 1000 actinobacteria strains.</title>
        <authorList>
            <person name="Klenk H.-P."/>
        </authorList>
    </citation>
    <scope>NUCLEOTIDE SEQUENCE [LARGE SCALE GENOMIC DNA]</scope>
    <source>
        <strain evidence="5 6">DSM 26474</strain>
    </source>
</reference>
<dbReference type="Proteomes" id="UP000549913">
    <property type="component" value="Unassembled WGS sequence"/>
</dbReference>
<keyword evidence="3 5" id="KW-0067">ATP-binding</keyword>
<sequence>MSFELEAHLAERDVSVAIEVAEGETVAVLGPNGSGKSTMLAVAAGLLRPDSGWARLGDRVLFDLGGPGRDHDRGRGRWLPPHARGIALLAQEALLFPHLSVLDNVAFGSRSRGRSRSESAAHARVWLEQVDAVELAGRRPAELSGGQAQRIAVARALAADPALLLLDEPMAALDVSVAPALRRMLRGVLAGRSAVIVTHDVLDAFTLADRVVVLDAGRVVDSGPTAAVLERPRTPFAAGLTGVNLITGTARGGRVLTADGRRVDARFTEPVTDGTAAGVSVRPAAVAVTLEEPPASCRLPGRVTDVEPRGDTVRVRAGTLAADLSPRAAAELDLAPGATVWFSFAADDATAYPL</sequence>
<dbReference type="GO" id="GO:0043190">
    <property type="term" value="C:ATP-binding cassette (ABC) transporter complex"/>
    <property type="evidence" value="ECO:0007669"/>
    <property type="project" value="InterPro"/>
</dbReference>
<evidence type="ECO:0000256" key="3">
    <source>
        <dbReference type="ARBA" id="ARBA00022840"/>
    </source>
</evidence>
<dbReference type="SUPFAM" id="SSF52540">
    <property type="entry name" value="P-loop containing nucleoside triphosphate hydrolases"/>
    <property type="match status" value="1"/>
</dbReference>
<dbReference type="Pfam" id="PF08402">
    <property type="entry name" value="TOBE_2"/>
    <property type="match status" value="1"/>
</dbReference>
<evidence type="ECO:0000259" key="4">
    <source>
        <dbReference type="PROSITE" id="PS50893"/>
    </source>
</evidence>
<evidence type="ECO:0000256" key="2">
    <source>
        <dbReference type="ARBA" id="ARBA00022741"/>
    </source>
</evidence>
<dbReference type="Gene3D" id="3.40.50.300">
    <property type="entry name" value="P-loop containing nucleotide triphosphate hydrolases"/>
    <property type="match status" value="1"/>
</dbReference>
<dbReference type="InterPro" id="IPR017871">
    <property type="entry name" value="ABC_transporter-like_CS"/>
</dbReference>
<dbReference type="SUPFAM" id="SSF50331">
    <property type="entry name" value="MOP-like"/>
    <property type="match status" value="1"/>
</dbReference>
<dbReference type="Pfam" id="PF00005">
    <property type="entry name" value="ABC_tran"/>
    <property type="match status" value="1"/>
</dbReference>
<keyword evidence="2" id="KW-0547">Nucleotide-binding</keyword>
<feature type="domain" description="ABC transporter" evidence="4">
    <location>
        <begin position="9"/>
        <end position="241"/>
    </location>
</feature>
<dbReference type="GO" id="GO:0016887">
    <property type="term" value="F:ATP hydrolysis activity"/>
    <property type="evidence" value="ECO:0007669"/>
    <property type="project" value="InterPro"/>
</dbReference>
<keyword evidence="1" id="KW-0813">Transport</keyword>
<evidence type="ECO:0000313" key="5">
    <source>
        <dbReference type="EMBL" id="NYD70502.1"/>
    </source>
</evidence>
<organism evidence="5 6">
    <name type="scientific">Herbiconiux flava</name>
    <dbReference type="NCBI Taxonomy" id="881268"/>
    <lineage>
        <taxon>Bacteria</taxon>
        <taxon>Bacillati</taxon>
        <taxon>Actinomycetota</taxon>
        <taxon>Actinomycetes</taxon>
        <taxon>Micrococcales</taxon>
        <taxon>Microbacteriaceae</taxon>
        <taxon>Herbiconiux</taxon>
    </lineage>
</organism>
<accession>A0A852SNV9</accession>
<dbReference type="Gene3D" id="2.40.50.100">
    <property type="match status" value="1"/>
</dbReference>
<dbReference type="InterPro" id="IPR050093">
    <property type="entry name" value="ABC_SmlMolc_Importer"/>
</dbReference>
<dbReference type="InterPro" id="IPR003439">
    <property type="entry name" value="ABC_transporter-like_ATP-bd"/>
</dbReference>
<dbReference type="SMART" id="SM00382">
    <property type="entry name" value="AAA"/>
    <property type="match status" value="1"/>
</dbReference>
<dbReference type="EMBL" id="JACCBM010000001">
    <property type="protein sequence ID" value="NYD70502.1"/>
    <property type="molecule type" value="Genomic_DNA"/>
</dbReference>
<dbReference type="InterPro" id="IPR013611">
    <property type="entry name" value="Transp-assoc_OB_typ2"/>
</dbReference>
<dbReference type="PANTHER" id="PTHR42781">
    <property type="entry name" value="SPERMIDINE/PUTRESCINE IMPORT ATP-BINDING PROTEIN POTA"/>
    <property type="match status" value="1"/>
</dbReference>
<name>A0A852SNV9_9MICO</name>
<dbReference type="PROSITE" id="PS50893">
    <property type="entry name" value="ABC_TRANSPORTER_2"/>
    <property type="match status" value="1"/>
</dbReference>
<dbReference type="InterPro" id="IPR008995">
    <property type="entry name" value="Mo/tungstate-bd_C_term_dom"/>
</dbReference>